<accession>A0A8J6LYP1</accession>
<evidence type="ECO:0000313" key="3">
    <source>
        <dbReference type="Proteomes" id="UP000597668"/>
    </source>
</evidence>
<gene>
    <name evidence="2" type="ORF">H8K20_06520</name>
</gene>
<name>A0A8J6LYP1_9FIRM</name>
<dbReference type="AlphaFoldDB" id="A0A8J6LYP1"/>
<evidence type="ECO:0000256" key="1">
    <source>
        <dbReference type="SAM" id="Phobius"/>
    </source>
</evidence>
<evidence type="ECO:0000313" key="2">
    <source>
        <dbReference type="EMBL" id="MBC3516047.1"/>
    </source>
</evidence>
<protein>
    <submittedName>
        <fullName evidence="2">Uncharacterized protein</fullName>
    </submittedName>
</protein>
<keyword evidence="1" id="KW-1133">Transmembrane helix</keyword>
<sequence length="75" mass="8560">MKHKIKFKIDLAEVMTTPQPDTISIDGVEIASNQRVRNLYFKNVEAVEKCQLVIKAFFIWLTLITVAVSVLVVVR</sequence>
<keyword evidence="1" id="KW-0472">Membrane</keyword>
<dbReference type="Proteomes" id="UP000597668">
    <property type="component" value="Unassembled WGS sequence"/>
</dbReference>
<dbReference type="EMBL" id="JACOGI010000001">
    <property type="protein sequence ID" value="MBC3516047.1"/>
    <property type="molecule type" value="Genomic_DNA"/>
</dbReference>
<keyword evidence="3" id="KW-1185">Reference proteome</keyword>
<reference evidence="2" key="1">
    <citation type="submission" date="2020-08" db="EMBL/GenBank/DDBJ databases">
        <authorList>
            <person name="Liu C."/>
            <person name="Sun Q."/>
        </authorList>
    </citation>
    <scope>NUCLEOTIDE SEQUENCE</scope>
    <source>
        <strain evidence="2">NSJ-65</strain>
    </source>
</reference>
<feature type="transmembrane region" description="Helical" evidence="1">
    <location>
        <begin position="52"/>
        <end position="74"/>
    </location>
</feature>
<comment type="caution">
    <text evidence="2">The sequence shown here is derived from an EMBL/GenBank/DDBJ whole genome shotgun (WGS) entry which is preliminary data.</text>
</comment>
<proteinExistence type="predicted"/>
<keyword evidence="1" id="KW-0812">Transmembrane</keyword>
<organism evidence="2 3">
    <name type="scientific">Neobittarella massiliensis</name>
    <name type="common">ex Bilen et al. 2018</name>
    <dbReference type="NCBI Taxonomy" id="2041842"/>
    <lineage>
        <taxon>Bacteria</taxon>
        <taxon>Bacillati</taxon>
        <taxon>Bacillota</taxon>
        <taxon>Clostridia</taxon>
        <taxon>Eubacteriales</taxon>
        <taxon>Oscillospiraceae</taxon>
        <taxon>Neobittarella (ex Bilen et al. 2018)</taxon>
    </lineage>
</organism>
<dbReference type="RefSeq" id="WP_186487846.1">
    <property type="nucleotide sequence ID" value="NZ_JACOGI010000001.1"/>
</dbReference>